<evidence type="ECO:0000313" key="1">
    <source>
        <dbReference type="EMBL" id="KAK7461619.1"/>
    </source>
</evidence>
<accession>A0ABD0J5Y0</accession>
<organism evidence="1 2">
    <name type="scientific">Batillaria attramentaria</name>
    <dbReference type="NCBI Taxonomy" id="370345"/>
    <lineage>
        <taxon>Eukaryota</taxon>
        <taxon>Metazoa</taxon>
        <taxon>Spiralia</taxon>
        <taxon>Lophotrochozoa</taxon>
        <taxon>Mollusca</taxon>
        <taxon>Gastropoda</taxon>
        <taxon>Caenogastropoda</taxon>
        <taxon>Sorbeoconcha</taxon>
        <taxon>Cerithioidea</taxon>
        <taxon>Batillariidae</taxon>
        <taxon>Batillaria</taxon>
    </lineage>
</organism>
<proteinExistence type="predicted"/>
<gene>
    <name evidence="1" type="ORF">BaRGS_00038626</name>
</gene>
<evidence type="ECO:0000313" key="2">
    <source>
        <dbReference type="Proteomes" id="UP001519460"/>
    </source>
</evidence>
<reference evidence="1 2" key="1">
    <citation type="journal article" date="2023" name="Sci. Data">
        <title>Genome assembly of the Korean intertidal mud-creeper Batillaria attramentaria.</title>
        <authorList>
            <person name="Patra A.K."/>
            <person name="Ho P.T."/>
            <person name="Jun S."/>
            <person name="Lee S.J."/>
            <person name="Kim Y."/>
            <person name="Won Y.J."/>
        </authorList>
    </citation>
    <scope>NUCLEOTIDE SEQUENCE [LARGE SCALE GENOMIC DNA]</scope>
    <source>
        <strain evidence="1">Wonlab-2016</strain>
    </source>
</reference>
<sequence length="166" mass="18987">MLITTQRLQSENKMTDLKHFYHYTTEEGAEAIKRTGVIKQSKLGGPDGAFGSADERLLHNRFPFAIVKGQQVKRQVKSPRVYGTTLSPLVGLKEIAKNNWGHLWLKNAEEGKLEYAIYIMIPKNELIKAPSKRKIYIHKGDIILKKYKWRVCDPDFEGPEEGSESD</sequence>
<dbReference type="AlphaFoldDB" id="A0ABD0J5Y0"/>
<keyword evidence="2" id="KW-1185">Reference proteome</keyword>
<name>A0ABD0J5Y0_9CAEN</name>
<protein>
    <submittedName>
        <fullName evidence="1">Uncharacterized protein</fullName>
    </submittedName>
</protein>
<dbReference type="Proteomes" id="UP001519460">
    <property type="component" value="Unassembled WGS sequence"/>
</dbReference>
<comment type="caution">
    <text evidence="1">The sequence shown here is derived from an EMBL/GenBank/DDBJ whole genome shotgun (WGS) entry which is preliminary data.</text>
</comment>
<dbReference type="EMBL" id="JACVVK020000632">
    <property type="protein sequence ID" value="KAK7461619.1"/>
    <property type="molecule type" value="Genomic_DNA"/>
</dbReference>